<dbReference type="AlphaFoldDB" id="A0A3E0AGP8"/>
<comment type="caution">
    <text evidence="1">The sequence shown here is derived from an EMBL/GenBank/DDBJ whole genome shotgun (WGS) entry which is preliminary data.</text>
</comment>
<sequence>MMRALNNFLKTLILLALIIPVTVSGVDAIPVTGIEFQVDNLISDPVAYVPESEQNAALPAETTSSAALQKFVEKVTDGQAGAIRGIYADNIMEFPVVQQPSSQPGYVSEQQDVVTEFAMAKKYGVTGILAHNFLAGKVFFDLKLNDLIQVVYGDGSTQTYQIVEVLQYQALSPDSPTSSFTDLDNGETLSATQLFKKVYAGSAHLTLQTCIQVGSEDSWGRLFLIAEPVV</sequence>
<accession>A0A3E0AGP8</accession>
<gene>
    <name evidence="1" type="ORF">DFR64_0685</name>
</gene>
<dbReference type="EMBL" id="QUMS01000001">
    <property type="protein sequence ID" value="REG10818.1"/>
    <property type="molecule type" value="Genomic_DNA"/>
</dbReference>
<protein>
    <submittedName>
        <fullName evidence="1">Sortase family protein</fullName>
    </submittedName>
</protein>
<evidence type="ECO:0000313" key="1">
    <source>
        <dbReference type="EMBL" id="REG10818.1"/>
    </source>
</evidence>
<dbReference type="Gene3D" id="2.40.260.10">
    <property type="entry name" value="Sortase"/>
    <property type="match status" value="1"/>
</dbReference>
<evidence type="ECO:0000313" key="2">
    <source>
        <dbReference type="Proteomes" id="UP000256388"/>
    </source>
</evidence>
<organism evidence="1 2">
    <name type="scientific">Pelolinea submarina</name>
    <dbReference type="NCBI Taxonomy" id="913107"/>
    <lineage>
        <taxon>Bacteria</taxon>
        <taxon>Bacillati</taxon>
        <taxon>Chloroflexota</taxon>
        <taxon>Anaerolineae</taxon>
        <taxon>Anaerolineales</taxon>
        <taxon>Anaerolineaceae</taxon>
        <taxon>Pelolinea</taxon>
    </lineage>
</organism>
<name>A0A3E0AGP8_9CHLR</name>
<proteinExistence type="predicted"/>
<reference evidence="1 2" key="1">
    <citation type="submission" date="2018-08" db="EMBL/GenBank/DDBJ databases">
        <title>Genomic Encyclopedia of Type Strains, Phase IV (KMG-IV): sequencing the most valuable type-strain genomes for metagenomic binning, comparative biology and taxonomic classification.</title>
        <authorList>
            <person name="Goeker M."/>
        </authorList>
    </citation>
    <scope>NUCLEOTIDE SEQUENCE [LARGE SCALE GENOMIC DNA]</scope>
    <source>
        <strain evidence="1 2">DSM 23923</strain>
    </source>
</reference>
<dbReference type="InterPro" id="IPR023365">
    <property type="entry name" value="Sortase_dom-sf"/>
</dbReference>
<dbReference type="SUPFAM" id="SSF63817">
    <property type="entry name" value="Sortase"/>
    <property type="match status" value="1"/>
</dbReference>
<keyword evidence="2" id="KW-1185">Reference proteome</keyword>
<dbReference type="Proteomes" id="UP000256388">
    <property type="component" value="Unassembled WGS sequence"/>
</dbReference>